<sequence length="382" mass="42362">MRCFSCVKFCSKDVENCDDDVASNEVAVTVDERGNVCKDVTDSISGKMFSSQGADVAHSLTFRELAIATQNFKDDNLIGEGGFGSVYKGRLESGKIVAVKQLNLNGGQGNQEFIVEVLMLSLLRHSNLVTLTGYCADGDQRLLVYEYMPLGSLEDHLFDLEPNQEPLDWHTRLKVAVGTARGLEYLHCKANPPVIYRDLKSSNILLDNDFNPKLSDFGLAKLGPVGDNTHVSTRVMGTYGYCAPDYAMSGKLTIKSDIYSFGVVLLELVTGRKAIDMTKKPGEQNLVSWARPFLRDRKKFVQLVDPLLHGRFSARSVHNMVAVTAMCLQEQANFRPLIGDIVVALEYLASQAETFENHKRLTVDSQPSPSKQEEQHARDQST</sequence>
<gene>
    <name evidence="1" type="ORF">L1987_79022</name>
</gene>
<reference evidence="1 2" key="2">
    <citation type="journal article" date="2022" name="Mol. Ecol. Resour.">
        <title>The genomes of chicory, endive, great burdock and yacon provide insights into Asteraceae paleo-polyploidization history and plant inulin production.</title>
        <authorList>
            <person name="Fan W."/>
            <person name="Wang S."/>
            <person name="Wang H."/>
            <person name="Wang A."/>
            <person name="Jiang F."/>
            <person name="Liu H."/>
            <person name="Zhao H."/>
            <person name="Xu D."/>
            <person name="Zhang Y."/>
        </authorList>
    </citation>
    <scope>NUCLEOTIDE SEQUENCE [LARGE SCALE GENOMIC DNA]</scope>
    <source>
        <strain evidence="2">cv. Yunnan</strain>
        <tissue evidence="1">Leaves</tissue>
    </source>
</reference>
<protein>
    <submittedName>
        <fullName evidence="1">Uncharacterized protein</fullName>
    </submittedName>
</protein>
<keyword evidence="2" id="KW-1185">Reference proteome</keyword>
<evidence type="ECO:0000313" key="2">
    <source>
        <dbReference type="Proteomes" id="UP001056120"/>
    </source>
</evidence>
<reference evidence="2" key="1">
    <citation type="journal article" date="2022" name="Mol. Ecol. Resour.">
        <title>The genomes of chicory, endive, great burdock and yacon provide insights into Asteraceae palaeo-polyploidization history and plant inulin production.</title>
        <authorList>
            <person name="Fan W."/>
            <person name="Wang S."/>
            <person name="Wang H."/>
            <person name="Wang A."/>
            <person name="Jiang F."/>
            <person name="Liu H."/>
            <person name="Zhao H."/>
            <person name="Xu D."/>
            <person name="Zhang Y."/>
        </authorList>
    </citation>
    <scope>NUCLEOTIDE SEQUENCE [LARGE SCALE GENOMIC DNA]</scope>
    <source>
        <strain evidence="2">cv. Yunnan</strain>
    </source>
</reference>
<name>A0ACB8ZFC4_9ASTR</name>
<evidence type="ECO:0000313" key="1">
    <source>
        <dbReference type="EMBL" id="KAI3696015.1"/>
    </source>
</evidence>
<accession>A0ACB8ZFC4</accession>
<organism evidence="1 2">
    <name type="scientific">Smallanthus sonchifolius</name>
    <dbReference type="NCBI Taxonomy" id="185202"/>
    <lineage>
        <taxon>Eukaryota</taxon>
        <taxon>Viridiplantae</taxon>
        <taxon>Streptophyta</taxon>
        <taxon>Embryophyta</taxon>
        <taxon>Tracheophyta</taxon>
        <taxon>Spermatophyta</taxon>
        <taxon>Magnoliopsida</taxon>
        <taxon>eudicotyledons</taxon>
        <taxon>Gunneridae</taxon>
        <taxon>Pentapetalae</taxon>
        <taxon>asterids</taxon>
        <taxon>campanulids</taxon>
        <taxon>Asterales</taxon>
        <taxon>Asteraceae</taxon>
        <taxon>Asteroideae</taxon>
        <taxon>Heliantheae alliance</taxon>
        <taxon>Millerieae</taxon>
        <taxon>Smallanthus</taxon>
    </lineage>
</organism>
<proteinExistence type="predicted"/>
<dbReference type="Proteomes" id="UP001056120">
    <property type="component" value="Linkage Group LG26"/>
</dbReference>
<comment type="caution">
    <text evidence="1">The sequence shown here is derived from an EMBL/GenBank/DDBJ whole genome shotgun (WGS) entry which is preliminary data.</text>
</comment>
<dbReference type="EMBL" id="CM042043">
    <property type="protein sequence ID" value="KAI3696015.1"/>
    <property type="molecule type" value="Genomic_DNA"/>
</dbReference>